<evidence type="ECO:0000313" key="2">
    <source>
        <dbReference type="EMBL" id="CAD8469665.1"/>
    </source>
</evidence>
<keyword evidence="1" id="KW-0812">Transmembrane</keyword>
<gene>
    <name evidence="2" type="ORF">PANT1444_LOCUS1734</name>
</gene>
<feature type="transmembrane region" description="Helical" evidence="1">
    <location>
        <begin position="59"/>
        <end position="78"/>
    </location>
</feature>
<keyword evidence="1" id="KW-1133">Transmembrane helix</keyword>
<name>A0A7S0E2A2_9EUKA</name>
<feature type="transmembrane region" description="Helical" evidence="1">
    <location>
        <begin position="25"/>
        <end position="47"/>
    </location>
</feature>
<protein>
    <recommendedName>
        <fullName evidence="3">Protein-S-isoprenylcysteine O-methyltransferase</fullName>
    </recommendedName>
</protein>
<feature type="transmembrane region" description="Helical" evidence="1">
    <location>
        <begin position="112"/>
        <end position="137"/>
    </location>
</feature>
<dbReference type="EMBL" id="HBEP01003023">
    <property type="protein sequence ID" value="CAD8469665.1"/>
    <property type="molecule type" value="Transcribed_RNA"/>
</dbReference>
<organism evidence="2">
    <name type="scientific">Phaeocystis antarctica</name>
    <dbReference type="NCBI Taxonomy" id="33657"/>
    <lineage>
        <taxon>Eukaryota</taxon>
        <taxon>Haptista</taxon>
        <taxon>Haptophyta</taxon>
        <taxon>Prymnesiophyceae</taxon>
        <taxon>Phaeocystales</taxon>
        <taxon>Phaeocystaceae</taxon>
        <taxon>Phaeocystis</taxon>
    </lineage>
</organism>
<dbReference type="GO" id="GO:0006656">
    <property type="term" value="P:phosphatidylcholine biosynthetic process"/>
    <property type="evidence" value="ECO:0007669"/>
    <property type="project" value="UniProtKB-UniPathway"/>
</dbReference>
<proteinExistence type="predicted"/>
<dbReference type="UniPathway" id="UPA00753"/>
<accession>A0A7S0E2A2</accession>
<dbReference type="Gene3D" id="1.20.120.1630">
    <property type="match status" value="1"/>
</dbReference>
<dbReference type="AlphaFoldDB" id="A0A7S0E2A2"/>
<keyword evidence="1" id="KW-0472">Membrane</keyword>
<evidence type="ECO:0008006" key="3">
    <source>
        <dbReference type="Google" id="ProtNLM"/>
    </source>
</evidence>
<sequence length="177" mass="18928">MGGALSRSAVTPQITINSADADVPIIPPIVLLMVLTTAAAAAKLTGARIRFLPDEINALKVRLGLFALICAVSVHVHIDVLEEMHNAGSGLAFTPTAGIATGGPFAYTRNPFYTILIFLQMPALAIAFDCGWLLFAIAPMFVWLSKVVIPGEEAFLGLHFGKEYAAYLDSTPRFLLN</sequence>
<reference evidence="2" key="1">
    <citation type="submission" date="2021-01" db="EMBL/GenBank/DDBJ databases">
        <authorList>
            <person name="Corre E."/>
            <person name="Pelletier E."/>
            <person name="Niang G."/>
            <person name="Scheremetjew M."/>
            <person name="Finn R."/>
            <person name="Kale V."/>
            <person name="Holt S."/>
            <person name="Cochrane G."/>
            <person name="Meng A."/>
            <person name="Brown T."/>
            <person name="Cohen L."/>
        </authorList>
    </citation>
    <scope>NUCLEOTIDE SEQUENCE</scope>
    <source>
        <strain evidence="2">CCMP1374</strain>
    </source>
</reference>
<evidence type="ECO:0000256" key="1">
    <source>
        <dbReference type="SAM" id="Phobius"/>
    </source>
</evidence>